<dbReference type="Pfam" id="PF15123">
    <property type="entry name" value="DUF4562"/>
    <property type="match status" value="1"/>
</dbReference>
<evidence type="ECO:0000313" key="1">
    <source>
        <dbReference type="Ensembl" id="ENSLACP00000023433.1"/>
    </source>
</evidence>
<keyword evidence="2" id="KW-1185">Reference proteome</keyword>
<dbReference type="HOGENOM" id="CLU_105465_0_0_1"/>
<dbReference type="PANTHER" id="PTHR34833:SF1">
    <property type="entry name" value="GENE, 17359-RELATED"/>
    <property type="match status" value="1"/>
</dbReference>
<dbReference type="PANTHER" id="PTHR34833">
    <property type="entry name" value="GENE, 17359-RELATED"/>
    <property type="match status" value="1"/>
</dbReference>
<dbReference type="EMBL" id="AFYH01113696">
    <property type="status" value="NOT_ANNOTATED_CDS"/>
    <property type="molecule type" value="Genomic_DNA"/>
</dbReference>
<protein>
    <submittedName>
        <fullName evidence="1">Sperm microtubule inner protein 2</fullName>
    </submittedName>
</protein>
<dbReference type="Proteomes" id="UP000008672">
    <property type="component" value="Unassembled WGS sequence"/>
</dbReference>
<dbReference type="InParanoid" id="M3XL27"/>
<dbReference type="GeneTree" id="ENSGT00390000012736"/>
<dbReference type="Bgee" id="ENSLACG00000022437">
    <property type="expression patterns" value="Expressed in muscle tissue and 6 other cell types or tissues"/>
</dbReference>
<evidence type="ECO:0000313" key="2">
    <source>
        <dbReference type="Proteomes" id="UP000008672"/>
    </source>
</evidence>
<dbReference type="EMBL" id="AFYH01113698">
    <property type="status" value="NOT_ANNOTATED_CDS"/>
    <property type="molecule type" value="Genomic_DNA"/>
</dbReference>
<dbReference type="EMBL" id="AFYH01113697">
    <property type="status" value="NOT_ANNOTATED_CDS"/>
    <property type="molecule type" value="Genomic_DNA"/>
</dbReference>
<dbReference type="Ensembl" id="ENSLACT00000026497.1">
    <property type="protein sequence ID" value="ENSLACP00000023433.1"/>
    <property type="gene ID" value="ENSLACG00000022437.1"/>
</dbReference>
<dbReference type="eggNOG" id="ENOG502S3MZ">
    <property type="taxonomic scope" value="Eukaryota"/>
</dbReference>
<accession>M3XL27</accession>
<dbReference type="FunCoup" id="M3XL27">
    <property type="interactions" value="7"/>
</dbReference>
<reference evidence="2" key="1">
    <citation type="submission" date="2011-08" db="EMBL/GenBank/DDBJ databases">
        <title>The draft genome of Latimeria chalumnae.</title>
        <authorList>
            <person name="Di Palma F."/>
            <person name="Alfoldi J."/>
            <person name="Johnson J."/>
            <person name="Berlin A."/>
            <person name="Gnerre S."/>
            <person name="Jaffe D."/>
            <person name="MacCallum I."/>
            <person name="Young S."/>
            <person name="Walker B.J."/>
            <person name="Lander E."/>
            <person name="Lindblad-Toh K."/>
        </authorList>
    </citation>
    <scope>NUCLEOTIDE SEQUENCE [LARGE SCALE GENOMIC DNA]</scope>
    <source>
        <strain evidence="2">Wild caught</strain>
    </source>
</reference>
<dbReference type="AlphaFoldDB" id="M3XL27"/>
<reference evidence="1" key="3">
    <citation type="submission" date="2025-09" db="UniProtKB">
        <authorList>
            <consortium name="Ensembl"/>
        </authorList>
    </citation>
    <scope>IDENTIFICATION</scope>
</reference>
<name>M3XL27_LATCH</name>
<dbReference type="InterPro" id="IPR027814">
    <property type="entry name" value="DUF4562"/>
</dbReference>
<proteinExistence type="predicted"/>
<reference evidence="1" key="2">
    <citation type="submission" date="2025-08" db="UniProtKB">
        <authorList>
            <consortium name="Ensembl"/>
        </authorList>
    </citation>
    <scope>IDENTIFICATION</scope>
</reference>
<sequence length="161" mass="18649">MLCFSTGPDGIGDYRTNYVDFKQYIGEKKSSSEITGDLEYLYRAAPETLTPLPKFCYVGEIGWGVVEYSMLNRLTLSSGFQIKSGEFRQRCEDTVTHKYQNPWHPPPHILDQEGRRARSTLAWKQDHYDSYSHGKGKWYRRINIPKETVCVKEVKETLQAS</sequence>
<dbReference type="OMA" id="DRRNSKW"/>
<dbReference type="EMBL" id="AFYH01113699">
    <property type="status" value="NOT_ANNOTATED_CDS"/>
    <property type="molecule type" value="Genomic_DNA"/>
</dbReference>
<organism evidence="1 2">
    <name type="scientific">Latimeria chalumnae</name>
    <name type="common">Coelacanth</name>
    <dbReference type="NCBI Taxonomy" id="7897"/>
    <lineage>
        <taxon>Eukaryota</taxon>
        <taxon>Metazoa</taxon>
        <taxon>Chordata</taxon>
        <taxon>Craniata</taxon>
        <taxon>Vertebrata</taxon>
        <taxon>Euteleostomi</taxon>
        <taxon>Coelacanthiformes</taxon>
        <taxon>Coelacanthidae</taxon>
        <taxon>Latimeria</taxon>
    </lineage>
</organism>
<gene>
    <name evidence="1" type="primary">SPMIP2</name>
</gene>